<reference evidence="1" key="1">
    <citation type="journal article" date="2022" name="bioRxiv">
        <title>Population genetic analysis of Ophidiomyces ophidiicola, the causative agent of snake fungal disease, indicates recent introductions to the USA.</title>
        <authorList>
            <person name="Ladner J.T."/>
            <person name="Palmer J.M."/>
            <person name="Ettinger C.L."/>
            <person name="Stajich J.E."/>
            <person name="Farrell T.M."/>
            <person name="Glorioso B.M."/>
            <person name="Lawson B."/>
            <person name="Price S.J."/>
            <person name="Stengle A.G."/>
            <person name="Grear D.A."/>
            <person name="Lorch J.M."/>
        </authorList>
    </citation>
    <scope>NUCLEOTIDE SEQUENCE</scope>
    <source>
        <strain evidence="1">NWHC 24266-5</strain>
    </source>
</reference>
<name>A0ACB8UMN3_9EURO</name>
<evidence type="ECO:0000313" key="1">
    <source>
        <dbReference type="EMBL" id="KAI2381403.1"/>
    </source>
</evidence>
<gene>
    <name evidence="1" type="ORF">LOY88_006765</name>
</gene>
<organism evidence="1">
    <name type="scientific">Ophidiomyces ophidiicola</name>
    <dbReference type="NCBI Taxonomy" id="1387563"/>
    <lineage>
        <taxon>Eukaryota</taxon>
        <taxon>Fungi</taxon>
        <taxon>Dikarya</taxon>
        <taxon>Ascomycota</taxon>
        <taxon>Pezizomycotina</taxon>
        <taxon>Eurotiomycetes</taxon>
        <taxon>Eurotiomycetidae</taxon>
        <taxon>Onygenales</taxon>
        <taxon>Onygenaceae</taxon>
        <taxon>Ophidiomyces</taxon>
    </lineage>
</organism>
<sequence>MDTLATVVENASDDAPVENIEKPQETKFQKAILAWRSIDLANLVSKLDTAASDIVAHQRDSLVQRKDLAQKTKDFRKLEDASKLAEYKALLKSYQAFIDLLTTHGKSSSSAFLQLYSALSEAPDPYPLLEASIDSLVLSEDTLPKLKSEKDTLQKSVSRLTSQLDTVEKKLEEERSLRRELERQQKTKLQEVEASWNAVLAEKTSNWEAKEKSYEEKAENNERLLKEIKASYEVSQRLDSQDGGDAQRSAATAAELEILSTDLEKTSLRLADVEARNEQLRLDLAQAISHSQSELNSRPVEEDPAYLRLQSENSSLLRKLDSSRFDRDAEKNSLEAKVRQIERLNTSVTAERDELRGKLEKFADYDDIRRELEVIKVSLSKYRLELPTNMFLKTIEFSTGDDDDVDLKGSIGETGSSSNENNLEQLLMARNKKLSDELTVLRVSHRDLETQLETLREEVSKTNADLERSRNLTASLENDIIRVQKEAPNSSAMSVAGTYASRHPYAARRGRVSPTSSIISGFDHSMISGNNLEGIRSGDALGGGSGILPMVQAQRDRFKKRNSELEQEISNMHVTIRGLRQEIASLQEDNLGLYEKTRYVSTYNRGVHTTSSSSSAALAANRTPHSTSIQIDSDSPLTRYHSAYEAKISPFARFRSRESDRAYNRMSLPERMIFTITRIVLANRTSRNLFAAYCLALHVLVFVMLYSMSTIQTSKHHTAALESMVAAGSGPASGPADWHQEGLDVE</sequence>
<accession>A0ACB8UMN3</accession>
<comment type="caution">
    <text evidence="1">The sequence shown here is derived from an EMBL/GenBank/DDBJ whole genome shotgun (WGS) entry which is preliminary data.</text>
</comment>
<dbReference type="EMBL" id="JALBCA010000207">
    <property type="protein sequence ID" value="KAI2381403.1"/>
    <property type="molecule type" value="Genomic_DNA"/>
</dbReference>
<protein>
    <submittedName>
        <fullName evidence="1">Uncharacterized protein</fullName>
    </submittedName>
</protein>
<proteinExistence type="predicted"/>